<dbReference type="PANTHER" id="PTHR18964:SF149">
    <property type="entry name" value="BIFUNCTIONAL UDP-N-ACETYLGLUCOSAMINE 2-EPIMERASE_N-ACETYLMANNOSAMINE KINASE"/>
    <property type="match status" value="1"/>
</dbReference>
<dbReference type="EMBL" id="JBHUCX010000067">
    <property type="protein sequence ID" value="MFD1676513.1"/>
    <property type="molecule type" value="Genomic_DNA"/>
</dbReference>
<evidence type="ECO:0000313" key="3">
    <source>
        <dbReference type="Proteomes" id="UP001597079"/>
    </source>
</evidence>
<dbReference type="InterPro" id="IPR000600">
    <property type="entry name" value="ROK"/>
</dbReference>
<dbReference type="RefSeq" id="WP_377944416.1">
    <property type="nucleotide sequence ID" value="NZ_JBHUCX010000067.1"/>
</dbReference>
<evidence type="ECO:0000313" key="2">
    <source>
        <dbReference type="EMBL" id="MFD1676513.1"/>
    </source>
</evidence>
<keyword evidence="3" id="KW-1185">Reference proteome</keyword>
<dbReference type="SUPFAM" id="SSF53067">
    <property type="entry name" value="Actin-like ATPase domain"/>
    <property type="match status" value="1"/>
</dbReference>
<comment type="caution">
    <text evidence="2">The sequence shown here is derived from an EMBL/GenBank/DDBJ whole genome shotgun (WGS) entry which is preliminary data.</text>
</comment>
<dbReference type="Gene3D" id="3.30.420.40">
    <property type="match status" value="2"/>
</dbReference>
<gene>
    <name evidence="2" type="ORF">ACFSB2_17580</name>
</gene>
<accession>A0ABW4JKN3</accession>
<sequence>MATNYVLAFDVGGTSIQAGVISETGEVMQETLAVYDALAHGTKDEIITHMVDLIEQQMDSITQTEHSCLGIGYAFPGPFDYQRGISLIRGLNKFESLYQVDVRQAIQTEISQRDSIRSRLHSNYPLMFENDARLFALGETFQGKGRGYQRAICLTLGTGLGSAFVEQGMLIRGERGIPEQGWVYDMPFKESIVDDYVSRRGILRLASSAGIDTSVNDVKEIAQLATQGDAVALFVMAEFGMWLGTVLRPFVESFQPDVLIFGGQIARSYPLFATGLQQGIGRDDVVCEVATDVNASTLLGVYRMVTSWRTSKTR</sequence>
<proteinExistence type="inferred from homology"/>
<dbReference type="Proteomes" id="UP001597079">
    <property type="component" value="Unassembled WGS sequence"/>
</dbReference>
<dbReference type="Pfam" id="PF00480">
    <property type="entry name" value="ROK"/>
    <property type="match status" value="1"/>
</dbReference>
<name>A0ABW4JKN3_9BACL</name>
<organism evidence="2 3">
    <name type="scientific">Alicyclobacillus fodiniaquatilis</name>
    <dbReference type="NCBI Taxonomy" id="1661150"/>
    <lineage>
        <taxon>Bacteria</taxon>
        <taxon>Bacillati</taxon>
        <taxon>Bacillota</taxon>
        <taxon>Bacilli</taxon>
        <taxon>Bacillales</taxon>
        <taxon>Alicyclobacillaceae</taxon>
        <taxon>Alicyclobacillus</taxon>
    </lineage>
</organism>
<reference evidence="3" key="1">
    <citation type="journal article" date="2019" name="Int. J. Syst. Evol. Microbiol.">
        <title>The Global Catalogue of Microorganisms (GCM) 10K type strain sequencing project: providing services to taxonomists for standard genome sequencing and annotation.</title>
        <authorList>
            <consortium name="The Broad Institute Genomics Platform"/>
            <consortium name="The Broad Institute Genome Sequencing Center for Infectious Disease"/>
            <person name="Wu L."/>
            <person name="Ma J."/>
        </authorList>
    </citation>
    <scope>NUCLEOTIDE SEQUENCE [LARGE SCALE GENOMIC DNA]</scope>
    <source>
        <strain evidence="3">CGMCC 1.12286</strain>
    </source>
</reference>
<dbReference type="PANTHER" id="PTHR18964">
    <property type="entry name" value="ROK (REPRESSOR, ORF, KINASE) FAMILY"/>
    <property type="match status" value="1"/>
</dbReference>
<protein>
    <submittedName>
        <fullName evidence="2">ROK family protein</fullName>
    </submittedName>
</protein>
<comment type="similarity">
    <text evidence="1">Belongs to the ROK (NagC/XylR) family.</text>
</comment>
<evidence type="ECO:0000256" key="1">
    <source>
        <dbReference type="ARBA" id="ARBA00006479"/>
    </source>
</evidence>
<dbReference type="PROSITE" id="PS51748">
    <property type="entry name" value="HEXOKINASE_2"/>
    <property type="match status" value="1"/>
</dbReference>
<dbReference type="InterPro" id="IPR043129">
    <property type="entry name" value="ATPase_NBD"/>
</dbReference>
<dbReference type="InterPro" id="IPR001312">
    <property type="entry name" value="Hexokinase"/>
</dbReference>